<gene>
    <name evidence="2" type="ORF">QTJ16_006146</name>
</gene>
<name>A0AAD9WCA9_9HELO</name>
<proteinExistence type="predicted"/>
<keyword evidence="3" id="KW-1185">Reference proteome</keyword>
<feature type="region of interest" description="Disordered" evidence="1">
    <location>
        <begin position="291"/>
        <end position="319"/>
    </location>
</feature>
<evidence type="ECO:0000256" key="1">
    <source>
        <dbReference type="SAM" id="MobiDB-lite"/>
    </source>
</evidence>
<dbReference type="AlphaFoldDB" id="A0AAD9WCA9"/>
<protein>
    <submittedName>
        <fullName evidence="2">Uncharacterized protein</fullName>
    </submittedName>
</protein>
<organism evidence="2 3">
    <name type="scientific">Diplocarpon rosae</name>
    <dbReference type="NCBI Taxonomy" id="946125"/>
    <lineage>
        <taxon>Eukaryota</taxon>
        <taxon>Fungi</taxon>
        <taxon>Dikarya</taxon>
        <taxon>Ascomycota</taxon>
        <taxon>Pezizomycotina</taxon>
        <taxon>Leotiomycetes</taxon>
        <taxon>Helotiales</taxon>
        <taxon>Drepanopezizaceae</taxon>
        <taxon>Diplocarpon</taxon>
    </lineage>
</organism>
<accession>A0AAD9WCA9</accession>
<dbReference type="EMBL" id="JAUBYV010000010">
    <property type="protein sequence ID" value="KAK2624196.1"/>
    <property type="molecule type" value="Genomic_DNA"/>
</dbReference>
<feature type="compositionally biased region" description="Polar residues" evidence="1">
    <location>
        <begin position="1"/>
        <end position="23"/>
    </location>
</feature>
<sequence length="319" mass="36017">MSLQLRSHQYSAPSEVSADTTLTPLPMDSPTKPGKTALVSFIIQVMRDRKSCKSTRGPWDTYSLDHKGYQELEQRLQEDESLNAYMRLPNTPRLACIQGESAQFVKKIKAQGSSRIKFKDENYGPHSPDAQFRHSEAHYPGIVIEVSYTQKRKDLRKLADQYILGSDGDIKVVVGLDIEYKASKQATLSVWRPAIVKNQVGEKELVSQAVIEDKIFRDSDGNPSTDERGGLVLRLRDFAPDDLVGSKLGDPIITPLSQLFTFLQKAEKHTAPLMNNTGITRSIKPWVRKRALSSSPVEELSERDEKKIREAEDRAEYKQ</sequence>
<reference evidence="2" key="1">
    <citation type="submission" date="2023-06" db="EMBL/GenBank/DDBJ databases">
        <title>Draft genome of Marssonina rosae.</title>
        <authorList>
            <person name="Cheng Q."/>
        </authorList>
    </citation>
    <scope>NUCLEOTIDE SEQUENCE</scope>
    <source>
        <strain evidence="2">R4</strain>
    </source>
</reference>
<comment type="caution">
    <text evidence="2">The sequence shown here is derived from an EMBL/GenBank/DDBJ whole genome shotgun (WGS) entry which is preliminary data.</text>
</comment>
<evidence type="ECO:0000313" key="2">
    <source>
        <dbReference type="EMBL" id="KAK2624196.1"/>
    </source>
</evidence>
<feature type="region of interest" description="Disordered" evidence="1">
    <location>
        <begin position="1"/>
        <end position="33"/>
    </location>
</feature>
<dbReference type="Proteomes" id="UP001285354">
    <property type="component" value="Unassembled WGS sequence"/>
</dbReference>
<feature type="compositionally biased region" description="Basic and acidic residues" evidence="1">
    <location>
        <begin position="303"/>
        <end position="319"/>
    </location>
</feature>
<evidence type="ECO:0000313" key="3">
    <source>
        <dbReference type="Proteomes" id="UP001285354"/>
    </source>
</evidence>